<dbReference type="KEGG" id="dgo:DGo_PF0020"/>
<gene>
    <name evidence="2" type="ordered locus">DGo_PF0020</name>
</gene>
<dbReference type="Gene3D" id="2.170.16.10">
    <property type="entry name" value="Hedgehog/Intein (Hint) domain"/>
    <property type="match status" value="1"/>
</dbReference>
<evidence type="ECO:0000259" key="1">
    <source>
        <dbReference type="SMART" id="SM00306"/>
    </source>
</evidence>
<dbReference type="InterPro" id="IPR003587">
    <property type="entry name" value="Hint_dom_N"/>
</dbReference>
<accession>H8H3Z6</accession>
<evidence type="ECO:0000313" key="2">
    <source>
        <dbReference type="EMBL" id="AFD28243.1"/>
    </source>
</evidence>
<organism evidence="2 3">
    <name type="scientific">Deinococcus gobiensis (strain DSM 21396 / JCM 16679 / CGMCC 1.7299 / I-0)</name>
    <dbReference type="NCBI Taxonomy" id="745776"/>
    <lineage>
        <taxon>Bacteria</taxon>
        <taxon>Thermotogati</taxon>
        <taxon>Deinococcota</taxon>
        <taxon>Deinococci</taxon>
        <taxon>Deinococcales</taxon>
        <taxon>Deinococcaceae</taxon>
        <taxon>Deinococcus</taxon>
    </lineage>
</organism>
<evidence type="ECO:0000313" key="3">
    <source>
        <dbReference type="Proteomes" id="UP000007575"/>
    </source>
</evidence>
<dbReference type="PROSITE" id="PS50818">
    <property type="entry name" value="INTEIN_C_TER"/>
    <property type="match status" value="1"/>
</dbReference>
<dbReference type="EMBL" id="CP002197">
    <property type="protein sequence ID" value="AFD28243.1"/>
    <property type="molecule type" value="Genomic_DNA"/>
</dbReference>
<dbReference type="InterPro" id="IPR036844">
    <property type="entry name" value="Hint_dom_sf"/>
</dbReference>
<geneLocation type="plasmid" evidence="2 3">
    <name>P6</name>
</geneLocation>
<dbReference type="Pfam" id="PF07591">
    <property type="entry name" value="PT-HINT"/>
    <property type="match status" value="2"/>
</dbReference>
<dbReference type="AlphaFoldDB" id="H8H3Z6"/>
<dbReference type="NCBIfam" id="TIGR01443">
    <property type="entry name" value="intein_Cterm"/>
    <property type="match status" value="1"/>
</dbReference>
<name>H8H3Z6_DEIGI</name>
<keyword evidence="3" id="KW-1185">Reference proteome</keyword>
<keyword evidence="2" id="KW-0614">Plasmid</keyword>
<dbReference type="HOGENOM" id="CLU_353288_0_0_0"/>
<dbReference type="SUPFAM" id="SSF51294">
    <property type="entry name" value="Hedgehog/intein (Hint) domain"/>
    <property type="match status" value="1"/>
</dbReference>
<dbReference type="PATRIC" id="fig|745776.4.peg.4101"/>
<sequence length="795" mass="88163">MKLNGYTKKYNQDDQVASFNVSRVQRVGYFDGNSTVTRFNDFRYDPYGQQVISSTGQIADDDKWVNEYGVLRDWNNSHYSDNSLQVIIRKTGAYLYDSYGKYADRVIRTYDTAKAEFRDSTFSVLDNNFSKVQWEGTQPFYISDATIQPLDAPLKSLSESLKLNPLDISPPSLPKLVDPSQIYRDTQTSSQDKSNITNQEYKKPIELNKLNSIELDEVQKHTVLDESKLYLENSDLIVGDRIKKLSQRDIIQLDQNGGESEYWSNICNAYSSSLSEGAECRNNNAKRIYGMSSEELEAKNQQLAKNLMSRIEYSFKNRAVDSDQTFLKSANDLILSIQTTTLLSEGEKMTTLQGLTLKFENNLQYSKDGATSYGRSSEYAPIIKESFIKYIIGTEKVRLKLSDTLKHKEMVMEGLLYESVAELALQDYKNAKNDIVMAALTLPVGEAQILARLLSGASRLKSIGLKAGIKLLPSTMGTVTKAVANDLLSGCRTNSFSSETLVRTAKGLVAISALSIGTPVLAYNEQTHANGYYPITDIITHGTKDQGVTYLTLKDPEQADKAELITTTPEHPFYLAAPIDTQPRPKPQGHDDLSTKWVGAGHLKIGDKIKQADGTTGTVTNVITVQQTQEMFNLTVDEAHTFYVGTNEWLVHNCGPISMAEGLAESTALRNALTVGNKKSFAYADINVTGLDGRMVGWSGKEIKSSTLINRAGVMVANNPTLELQNIKGMLDGERKLLDTLRSRLSPDAKGTINLFIDPPSKANSGYMGACQVCSDAILRFRSDFPGITLNVTSR</sequence>
<dbReference type="SMART" id="SM00306">
    <property type="entry name" value="HintN"/>
    <property type="match status" value="1"/>
</dbReference>
<proteinExistence type="predicted"/>
<feature type="domain" description="Hint" evidence="1">
    <location>
        <begin position="493"/>
        <end position="613"/>
    </location>
</feature>
<dbReference type="CDD" id="cd00081">
    <property type="entry name" value="Hint"/>
    <property type="match status" value="1"/>
</dbReference>
<reference evidence="2 3" key="1">
    <citation type="journal article" date="2012" name="PLoS ONE">
        <title>Genome sequence and transcriptome analysis of the radioresistant bacterium Deinococcus gobiensis: insights into the extreme environmental adaptations.</title>
        <authorList>
            <person name="Yuan M."/>
            <person name="Chen M."/>
            <person name="Zhang W."/>
            <person name="Lu W."/>
            <person name="Wang J."/>
            <person name="Yang M."/>
            <person name="Zhao P."/>
            <person name="Tang R."/>
            <person name="Li X."/>
            <person name="Hao Y."/>
            <person name="Zhou Z."/>
            <person name="Zhan Y."/>
            <person name="Yu H."/>
            <person name="Teng C."/>
            <person name="Yan Y."/>
            <person name="Ping S."/>
            <person name="Wang Y."/>
            <person name="Lin M."/>
        </authorList>
    </citation>
    <scope>NUCLEOTIDE SEQUENCE [LARGE SCALE GENOMIC DNA]</scope>
    <source>
        <strain evidence="3">DSM 21396 / JCM 16679 / CGMCC 1.7299 / I-0</strain>
        <plasmid evidence="2">P6</plasmid>
    </source>
</reference>
<protein>
    <submittedName>
        <fullName evidence="2">YD repeat protein</fullName>
    </submittedName>
</protein>
<dbReference type="InterPro" id="IPR030934">
    <property type="entry name" value="Intein_C"/>
</dbReference>
<dbReference type="Proteomes" id="UP000007575">
    <property type="component" value="Plasmid P6"/>
</dbReference>